<keyword evidence="2" id="KW-1185">Reference proteome</keyword>
<proteinExistence type="predicted"/>
<sequence>MSLAKMYTWSFPPLRPLPNFHKGFVLVTQEAIYLSSKNWIRVVIPDFPLRLLPQRFTRKLSKMNQCYSPCLDLENAKPTLHSTNETIRALIRDGRSAADLDSSSRNSVRYAIPLLEAEIISRDQEFTLLKSLLSSLGRELGNAQRDLDNHKSIFAPIRRLPDDLLLCVFKFASHRIVNQLSTPSNAPWALLRVCHSWRNIALTSPTLWSVLAFNFPHGNREILPSQCLALFRRSLELSRNSSLDIQLNIDSLRTDDIDFLLKRLAPTSSRWVTCHFSSRVWYFQEFLRLFRNIPHLHTLRLEAGKAYNHYPWFRDSHQEPPSTQFFSSAASLRVVEFEGQEFQRLSLPLHQLTKLSIHDRSETGASSLFHECITRAVNLDTLSFSCKNEMIRGVLPESVVHARLRKLTLVDCVPASLFWCRMPGLEELVLFTDLTESHSPMYDNDLGDVCSFVDRSDCPLRYLEIQGPAPFSTFKGILLCSSGTLTDLVLTVDGESFSDTTQELASNELLPSLRRLIMGYLPSSSKLLFADNLISSMAHARAEAGSEELTLSIPDSKCWIQVDTPNHLARLRGLMTSNFHIKFMYEGKDHFEEEDSTDALIRSVEEYIALGDSAAEEEIAVDSL</sequence>
<evidence type="ECO:0008006" key="3">
    <source>
        <dbReference type="Google" id="ProtNLM"/>
    </source>
</evidence>
<dbReference type="SUPFAM" id="SSF52047">
    <property type="entry name" value="RNI-like"/>
    <property type="match status" value="1"/>
</dbReference>
<dbReference type="EMBL" id="JAUEPT010000191">
    <property type="protein sequence ID" value="KAK0429897.1"/>
    <property type="molecule type" value="Genomic_DNA"/>
</dbReference>
<protein>
    <recommendedName>
        <fullName evidence="3">F-box domain-containing protein</fullName>
    </recommendedName>
</protein>
<evidence type="ECO:0000313" key="2">
    <source>
        <dbReference type="Proteomes" id="UP001175226"/>
    </source>
</evidence>
<comment type="caution">
    <text evidence="1">The sequence shown here is derived from an EMBL/GenBank/DDBJ whole genome shotgun (WGS) entry which is preliminary data.</text>
</comment>
<evidence type="ECO:0000313" key="1">
    <source>
        <dbReference type="EMBL" id="KAK0429897.1"/>
    </source>
</evidence>
<reference evidence="1" key="1">
    <citation type="submission" date="2023-06" db="EMBL/GenBank/DDBJ databases">
        <authorList>
            <consortium name="Lawrence Berkeley National Laboratory"/>
            <person name="Ahrendt S."/>
            <person name="Sahu N."/>
            <person name="Indic B."/>
            <person name="Wong-Bajracharya J."/>
            <person name="Merenyi Z."/>
            <person name="Ke H.-M."/>
            <person name="Monk M."/>
            <person name="Kocsube S."/>
            <person name="Drula E."/>
            <person name="Lipzen A."/>
            <person name="Balint B."/>
            <person name="Henrissat B."/>
            <person name="Andreopoulos B."/>
            <person name="Martin F.M."/>
            <person name="Harder C.B."/>
            <person name="Rigling D."/>
            <person name="Ford K.L."/>
            <person name="Foster G.D."/>
            <person name="Pangilinan J."/>
            <person name="Papanicolaou A."/>
            <person name="Barry K."/>
            <person name="LaButti K."/>
            <person name="Viragh M."/>
            <person name="Koriabine M."/>
            <person name="Yan M."/>
            <person name="Riley R."/>
            <person name="Champramary S."/>
            <person name="Plett K.L."/>
            <person name="Tsai I.J."/>
            <person name="Slot J."/>
            <person name="Sipos G."/>
            <person name="Plett J."/>
            <person name="Nagy L.G."/>
            <person name="Grigoriev I.V."/>
        </authorList>
    </citation>
    <scope>NUCLEOTIDE SEQUENCE</scope>
    <source>
        <strain evidence="1">FPL87.14</strain>
    </source>
</reference>
<dbReference type="Proteomes" id="UP001175226">
    <property type="component" value="Unassembled WGS sequence"/>
</dbReference>
<accession>A0AA39IUQ6</accession>
<name>A0AA39IUQ6_9AGAR</name>
<gene>
    <name evidence="1" type="ORF">EV421DRAFT_1940479</name>
</gene>
<organism evidence="1 2">
    <name type="scientific">Armillaria borealis</name>
    <dbReference type="NCBI Taxonomy" id="47425"/>
    <lineage>
        <taxon>Eukaryota</taxon>
        <taxon>Fungi</taxon>
        <taxon>Dikarya</taxon>
        <taxon>Basidiomycota</taxon>
        <taxon>Agaricomycotina</taxon>
        <taxon>Agaricomycetes</taxon>
        <taxon>Agaricomycetidae</taxon>
        <taxon>Agaricales</taxon>
        <taxon>Marasmiineae</taxon>
        <taxon>Physalacriaceae</taxon>
        <taxon>Armillaria</taxon>
    </lineage>
</organism>
<dbReference type="Gene3D" id="1.20.1280.50">
    <property type="match status" value="1"/>
</dbReference>
<dbReference type="AlphaFoldDB" id="A0AA39IUQ6"/>